<dbReference type="NCBIfam" id="TIGR01525">
    <property type="entry name" value="ATPase-IB_hvy"/>
    <property type="match status" value="1"/>
</dbReference>
<feature type="transmembrane region" description="Helical" evidence="18">
    <location>
        <begin position="449"/>
        <end position="468"/>
    </location>
</feature>
<keyword evidence="7" id="KW-0677">Repeat</keyword>
<evidence type="ECO:0000256" key="12">
    <source>
        <dbReference type="ARBA" id="ARBA00022967"/>
    </source>
</evidence>
<dbReference type="InterPro" id="IPR023299">
    <property type="entry name" value="ATPase_P-typ_cyto_dom_N"/>
</dbReference>
<dbReference type="GO" id="GO:0016887">
    <property type="term" value="F:ATP hydrolysis activity"/>
    <property type="evidence" value="ECO:0007669"/>
    <property type="project" value="InterPro"/>
</dbReference>
<dbReference type="GO" id="GO:0055070">
    <property type="term" value="P:copper ion homeostasis"/>
    <property type="evidence" value="ECO:0007669"/>
    <property type="project" value="TreeGrafter"/>
</dbReference>
<dbReference type="NCBIfam" id="TIGR01494">
    <property type="entry name" value="ATPase_P-type"/>
    <property type="match status" value="1"/>
</dbReference>
<dbReference type="InterPro" id="IPR018303">
    <property type="entry name" value="ATPase_P-typ_P_site"/>
</dbReference>
<dbReference type="GO" id="GO:0140581">
    <property type="term" value="F:P-type monovalent copper transporter activity"/>
    <property type="evidence" value="ECO:0007669"/>
    <property type="project" value="UniProtKB-EC"/>
</dbReference>
<keyword evidence="21" id="KW-1185">Reference proteome</keyword>
<accession>A0A1B2JHG6</accession>
<evidence type="ECO:0000313" key="21">
    <source>
        <dbReference type="Proteomes" id="UP000094565"/>
    </source>
</evidence>
<name>A0A1B2JHG6_PICPA</name>
<dbReference type="GO" id="GO:0016020">
    <property type="term" value="C:membrane"/>
    <property type="evidence" value="ECO:0007669"/>
    <property type="project" value="UniProtKB-SubCell"/>
</dbReference>
<dbReference type="Gene3D" id="3.40.50.1000">
    <property type="entry name" value="HAD superfamily/HAD-like"/>
    <property type="match status" value="1"/>
</dbReference>
<keyword evidence="16 18" id="KW-0472">Membrane</keyword>
<feature type="domain" description="HMA" evidence="19">
    <location>
        <begin position="87"/>
        <end position="153"/>
    </location>
</feature>
<dbReference type="InterPro" id="IPR008250">
    <property type="entry name" value="ATPase_P-typ_transduc_dom_A_sf"/>
</dbReference>
<feature type="transmembrane region" description="Helical" evidence="18">
    <location>
        <begin position="182"/>
        <end position="203"/>
    </location>
</feature>
<evidence type="ECO:0000256" key="3">
    <source>
        <dbReference type="ARBA" id="ARBA00012517"/>
    </source>
</evidence>
<feature type="transmembrane region" description="Helical" evidence="18">
    <location>
        <begin position="282"/>
        <end position="301"/>
    </location>
</feature>
<dbReference type="PRINTS" id="PR00942">
    <property type="entry name" value="CUATPASEI"/>
</dbReference>
<dbReference type="InterPro" id="IPR059000">
    <property type="entry name" value="ATPase_P-type_domA"/>
</dbReference>
<evidence type="ECO:0000256" key="5">
    <source>
        <dbReference type="ARBA" id="ARBA00022692"/>
    </source>
</evidence>
<dbReference type="PROSITE" id="PS01047">
    <property type="entry name" value="HMA_1"/>
    <property type="match status" value="2"/>
</dbReference>
<feature type="transmembrane region" description="Helical" evidence="18">
    <location>
        <begin position="252"/>
        <end position="276"/>
    </location>
</feature>
<feature type="domain" description="HMA" evidence="19">
    <location>
        <begin position="2"/>
        <end position="67"/>
    </location>
</feature>
<evidence type="ECO:0000256" key="1">
    <source>
        <dbReference type="ARBA" id="ARBA00004127"/>
    </source>
</evidence>
<dbReference type="PANTHER" id="PTHR43520">
    <property type="entry name" value="ATP7, ISOFORM B"/>
    <property type="match status" value="1"/>
</dbReference>
<dbReference type="SUPFAM" id="SSF55008">
    <property type="entry name" value="HMA, heavy metal-associated domain"/>
    <property type="match status" value="2"/>
</dbReference>
<keyword evidence="11" id="KW-0460">Magnesium</keyword>
<dbReference type="Pfam" id="PF00702">
    <property type="entry name" value="Hydrolase"/>
    <property type="match status" value="1"/>
</dbReference>
<comment type="subcellular location">
    <subcellularLocation>
        <location evidence="1">Endomembrane system</location>
        <topology evidence="1">Multi-pass membrane protein</topology>
    </subcellularLocation>
    <subcellularLocation>
        <location evidence="18">Membrane</location>
    </subcellularLocation>
</comment>
<evidence type="ECO:0000256" key="4">
    <source>
        <dbReference type="ARBA" id="ARBA00022448"/>
    </source>
</evidence>
<dbReference type="FunFam" id="3.30.70.100:FF:000001">
    <property type="entry name" value="ATPase copper transporting beta"/>
    <property type="match status" value="2"/>
</dbReference>
<dbReference type="InterPro" id="IPR036163">
    <property type="entry name" value="HMA_dom_sf"/>
</dbReference>
<keyword evidence="6 18" id="KW-0479">Metal-binding</keyword>
<evidence type="ECO:0000256" key="2">
    <source>
        <dbReference type="ARBA" id="ARBA00006024"/>
    </source>
</evidence>
<dbReference type="InterPro" id="IPR006122">
    <property type="entry name" value="HMA_Cu_ion-bd"/>
</dbReference>
<dbReference type="SFLD" id="SFLDS00003">
    <property type="entry name" value="Haloacid_Dehalogenase"/>
    <property type="match status" value="1"/>
</dbReference>
<dbReference type="Proteomes" id="UP000094565">
    <property type="component" value="Chromosome 4"/>
</dbReference>
<gene>
    <name evidence="20" type="primary">CCC2</name>
    <name evidence="20" type="ORF">ATY40_BA7505127</name>
</gene>
<dbReference type="SUPFAM" id="SSF81665">
    <property type="entry name" value="Calcium ATPase, transmembrane domain M"/>
    <property type="match status" value="1"/>
</dbReference>
<keyword evidence="4" id="KW-0813">Transport</keyword>
<dbReference type="InterPro" id="IPR001757">
    <property type="entry name" value="P_typ_ATPase"/>
</dbReference>
<dbReference type="PANTHER" id="PTHR43520:SF8">
    <property type="entry name" value="P-TYPE CU(+) TRANSPORTER"/>
    <property type="match status" value="1"/>
</dbReference>
<evidence type="ECO:0000256" key="18">
    <source>
        <dbReference type="RuleBase" id="RU362081"/>
    </source>
</evidence>
<dbReference type="InterPro" id="IPR006121">
    <property type="entry name" value="HMA_dom"/>
</dbReference>
<keyword evidence="5 18" id="KW-0812">Transmembrane</keyword>
<dbReference type="GO" id="GO:0012505">
    <property type="term" value="C:endomembrane system"/>
    <property type="evidence" value="ECO:0007669"/>
    <property type="project" value="UniProtKB-SubCell"/>
</dbReference>
<dbReference type="Pfam" id="PF00403">
    <property type="entry name" value="HMA"/>
    <property type="match status" value="2"/>
</dbReference>
<dbReference type="NCBIfam" id="TIGR00003">
    <property type="entry name" value="copper ion binding protein"/>
    <property type="match status" value="1"/>
</dbReference>
<dbReference type="PROSITE" id="PS50846">
    <property type="entry name" value="HMA_2"/>
    <property type="match status" value="2"/>
</dbReference>
<evidence type="ECO:0000256" key="14">
    <source>
        <dbReference type="ARBA" id="ARBA00023008"/>
    </source>
</evidence>
<keyword evidence="13 18" id="KW-1133">Transmembrane helix</keyword>
<dbReference type="GO" id="GO:0005524">
    <property type="term" value="F:ATP binding"/>
    <property type="evidence" value="ECO:0007669"/>
    <property type="project" value="UniProtKB-UniRule"/>
</dbReference>
<dbReference type="Pfam" id="PF00122">
    <property type="entry name" value="E1-E2_ATPase"/>
    <property type="match status" value="1"/>
</dbReference>
<keyword evidence="8 18" id="KW-0547">Nucleotide-binding</keyword>
<evidence type="ECO:0000256" key="10">
    <source>
        <dbReference type="ARBA" id="ARBA00022840"/>
    </source>
</evidence>
<comment type="similarity">
    <text evidence="2 18">Belongs to the cation transport ATPase (P-type) (TC 3.A.3) family. Type IB subfamily.</text>
</comment>
<evidence type="ECO:0000256" key="17">
    <source>
        <dbReference type="ARBA" id="ARBA00080126"/>
    </source>
</evidence>
<dbReference type="Gene3D" id="3.30.70.100">
    <property type="match status" value="2"/>
</dbReference>
<keyword evidence="12" id="KW-1278">Translocase</keyword>
<dbReference type="InterPro" id="IPR023298">
    <property type="entry name" value="ATPase_P-typ_TM_dom_sf"/>
</dbReference>
<dbReference type="SUPFAM" id="SSF56784">
    <property type="entry name" value="HAD-like"/>
    <property type="match status" value="1"/>
</dbReference>
<dbReference type="GO" id="GO:0030003">
    <property type="term" value="P:intracellular monoatomic cation homeostasis"/>
    <property type="evidence" value="ECO:0007669"/>
    <property type="project" value="UniProtKB-ARBA"/>
</dbReference>
<dbReference type="InterPro" id="IPR027256">
    <property type="entry name" value="P-typ_ATPase_IB"/>
</dbReference>
<organism evidence="20 21">
    <name type="scientific">Komagataella pastoris</name>
    <name type="common">Yeast</name>
    <name type="synonym">Pichia pastoris</name>
    <dbReference type="NCBI Taxonomy" id="4922"/>
    <lineage>
        <taxon>Eukaryota</taxon>
        <taxon>Fungi</taxon>
        <taxon>Dikarya</taxon>
        <taxon>Ascomycota</taxon>
        <taxon>Saccharomycotina</taxon>
        <taxon>Pichiomycetes</taxon>
        <taxon>Pichiales</taxon>
        <taxon>Pichiaceae</taxon>
        <taxon>Komagataella</taxon>
    </lineage>
</organism>
<dbReference type="GO" id="GO:0043682">
    <property type="term" value="F:P-type divalent copper transporter activity"/>
    <property type="evidence" value="ECO:0007669"/>
    <property type="project" value="TreeGrafter"/>
</dbReference>
<dbReference type="InterPro" id="IPR023214">
    <property type="entry name" value="HAD_sf"/>
</dbReference>
<evidence type="ECO:0000256" key="13">
    <source>
        <dbReference type="ARBA" id="ARBA00022989"/>
    </source>
</evidence>
<dbReference type="InterPro" id="IPR036412">
    <property type="entry name" value="HAD-like_sf"/>
</dbReference>
<dbReference type="FunFam" id="2.70.150.10:FF:000002">
    <property type="entry name" value="Copper-transporting ATPase 1, putative"/>
    <property type="match status" value="1"/>
</dbReference>
<evidence type="ECO:0000259" key="19">
    <source>
        <dbReference type="PROSITE" id="PS50846"/>
    </source>
</evidence>
<feature type="transmembrane region" description="Helical" evidence="18">
    <location>
        <begin position="840"/>
        <end position="862"/>
    </location>
</feature>
<dbReference type="InterPro" id="IPR044492">
    <property type="entry name" value="P_typ_ATPase_HD_dom"/>
</dbReference>
<feature type="transmembrane region" description="Helical" evidence="18">
    <location>
        <begin position="495"/>
        <end position="518"/>
    </location>
</feature>
<dbReference type="EMBL" id="CP014587">
    <property type="protein sequence ID" value="ANZ77476.1"/>
    <property type="molecule type" value="Genomic_DNA"/>
</dbReference>
<dbReference type="PRINTS" id="PR00943">
    <property type="entry name" value="CUATPASE"/>
</dbReference>
<dbReference type="SUPFAM" id="SSF81660">
    <property type="entry name" value="Metal cation-transporting ATPase, ATP-binding domain N"/>
    <property type="match status" value="1"/>
</dbReference>
<dbReference type="PROSITE" id="PS00154">
    <property type="entry name" value="ATPASE_E1_E2"/>
    <property type="match status" value="1"/>
</dbReference>
<keyword evidence="15" id="KW-0406">Ion transport</keyword>
<evidence type="ECO:0000256" key="15">
    <source>
        <dbReference type="ARBA" id="ARBA00023065"/>
    </source>
</evidence>
<dbReference type="AlphaFoldDB" id="A0A1B2JHG6"/>
<evidence type="ECO:0000256" key="11">
    <source>
        <dbReference type="ARBA" id="ARBA00022842"/>
    </source>
</evidence>
<evidence type="ECO:0000256" key="8">
    <source>
        <dbReference type="ARBA" id="ARBA00022741"/>
    </source>
</evidence>
<evidence type="ECO:0000256" key="6">
    <source>
        <dbReference type="ARBA" id="ARBA00022723"/>
    </source>
</evidence>
<dbReference type="EC" id="7.2.2.8" evidence="3"/>
<dbReference type="OrthoDB" id="432719at2759"/>
<dbReference type="SFLD" id="SFLDF00027">
    <property type="entry name" value="p-type_atpase"/>
    <property type="match status" value="1"/>
</dbReference>
<evidence type="ECO:0000256" key="9">
    <source>
        <dbReference type="ARBA" id="ARBA00022796"/>
    </source>
</evidence>
<dbReference type="Gene3D" id="3.40.1110.10">
    <property type="entry name" value="Calcium-transporting ATPase, cytoplasmic domain N"/>
    <property type="match status" value="1"/>
</dbReference>
<dbReference type="SFLD" id="SFLDG00002">
    <property type="entry name" value="C1.7:_P-type_atpase_like"/>
    <property type="match status" value="1"/>
</dbReference>
<feature type="transmembrane region" description="Helical" evidence="18">
    <location>
        <begin position="209"/>
        <end position="231"/>
    </location>
</feature>
<feature type="transmembrane region" description="Helical" evidence="18">
    <location>
        <begin position="810"/>
        <end position="834"/>
    </location>
</feature>
<dbReference type="InterPro" id="IPR017969">
    <property type="entry name" value="Heavy-metal-associated_CS"/>
</dbReference>
<dbReference type="GO" id="GO:0005507">
    <property type="term" value="F:copper ion binding"/>
    <property type="evidence" value="ECO:0007669"/>
    <property type="project" value="InterPro"/>
</dbReference>
<dbReference type="PRINTS" id="PR00119">
    <property type="entry name" value="CATATPASE"/>
</dbReference>
<keyword evidence="14" id="KW-0186">Copper</keyword>
<dbReference type="CDD" id="cd02094">
    <property type="entry name" value="P-type_ATPase_Cu-like"/>
    <property type="match status" value="1"/>
</dbReference>
<keyword evidence="10 18" id="KW-0067">ATP-binding</keyword>
<proteinExistence type="inferred from homology"/>
<protein>
    <recommendedName>
        <fullName evidence="3">P-type Cu(+) transporter</fullName>
        <ecNumber evidence="3">7.2.2.8</ecNumber>
    </recommendedName>
    <alternativeName>
        <fullName evidence="17">Cu(2+)-ATPase</fullName>
    </alternativeName>
</protein>
<dbReference type="CDD" id="cd00371">
    <property type="entry name" value="HMA"/>
    <property type="match status" value="2"/>
</dbReference>
<dbReference type="SUPFAM" id="SSF81653">
    <property type="entry name" value="Calcium ATPase, transduction domain A"/>
    <property type="match status" value="1"/>
</dbReference>
<dbReference type="Gene3D" id="2.70.150.10">
    <property type="entry name" value="Calcium-transporting ATPase, cytoplasmic transduction domain A"/>
    <property type="match status" value="1"/>
</dbReference>
<evidence type="ECO:0000313" key="20">
    <source>
        <dbReference type="EMBL" id="ANZ77476.1"/>
    </source>
</evidence>
<keyword evidence="9" id="KW-0187">Copper transport</keyword>
<evidence type="ECO:0000256" key="16">
    <source>
        <dbReference type="ARBA" id="ARBA00023136"/>
    </source>
</evidence>
<sequence length="929" mass="100599">MFQTKVSITGMTCSACVNSITQNLQSLDSVEDVSVSLMTETGTIIHGDGTTPKDILEVIEDSGFDAGLISSDPVLSEPEKASYQNETTVKLQVIGMTCTNCSDTVESMVSQLDGVLSAHVALVTEECVIKYLPRQVGIRTIVETIENCGFDVLLLNNTLVDKESQLNILAKVKEIQYWRLTFVQNLIFGVPVFFLGHIFPMFTHKNVKIINGLTLTDLIQLVLASYIQLWLARKFYTNAYNSLRHGTGNMDLLICLSTTIAYGYSIITLLHAILGANHTKPSVLFDTSAMLFIFISFGKFLENKAKSHSSTALSKLLALSPTSCLLIENFSSEKDIESTSLVTKEIVPELLQLNDMVLIHPGSRIPCDGTVVYGKSDVDESLLTGESLPVLKEEGAKVICGSVNNSGVLYVKVDKLSSDTELQQIVDLVKDAQMSKAPVQRFADSVSSIFVPTILSLSVLTFIVWFMVVKCRSFSSVPAFFKDGDHISIERVFKVAISVIVVACPCALGLAAPTAIMVGTGVGASNGILIKGGEVLENASSIECVLFDKTGTITTGLMQLSRYSLNCTVDSLSESDLWHIIGRLESNSEHPVAKALSNISMEKIAEPSPEISVSNVDIQVGAGIKADVTINGKAFKVSIGNEKICSTIQINEEICGTHIYVLIDEVLQGYIELSDMVKSDSAQVVSYLMNEGISVALVTGDNLATAEKVAAKVGIPKSNVFANVSPSEKAGIVQEIRSEFGFKVAFVGDGINDAPALVDADIGIAIASGTDVAIEAADIVLLSNDSDSISGLISALSISQATFKKIKMNFFWAFIYNAFMLPIAMGVFLVPFGLYLHPMVASAAMAFSSVSVVLNSLLLKLWKKPDISSFKISVLNTPNDLDNNIDLETGSLIKRFQKTTPSRSYFKFLNKLNFWSPPTRKESYELLAQ</sequence>
<reference evidence="20 21" key="1">
    <citation type="submission" date="2016-02" db="EMBL/GenBank/DDBJ databases">
        <title>Comparative genomic and transcriptomic foundation for Pichia pastoris.</title>
        <authorList>
            <person name="Love K.R."/>
            <person name="Shah K.A."/>
            <person name="Whittaker C.A."/>
            <person name="Wu J."/>
            <person name="Bartlett M.C."/>
            <person name="Ma D."/>
            <person name="Leeson R.L."/>
            <person name="Priest M."/>
            <person name="Young S.K."/>
            <person name="Love J.C."/>
        </authorList>
    </citation>
    <scope>NUCLEOTIDE SEQUENCE [LARGE SCALE GENOMIC DNA]</scope>
    <source>
        <strain evidence="20 21">ATCC 28485</strain>
    </source>
</reference>
<evidence type="ECO:0000256" key="7">
    <source>
        <dbReference type="ARBA" id="ARBA00022737"/>
    </source>
</evidence>